<dbReference type="Proteomes" id="UP000566819">
    <property type="component" value="Unassembled WGS sequence"/>
</dbReference>
<keyword evidence="2" id="KW-0812">Transmembrane</keyword>
<protein>
    <submittedName>
        <fullName evidence="3">Uncharacterized protein</fullName>
    </submittedName>
</protein>
<gene>
    <name evidence="3" type="ORF">G7Y89_g10943</name>
</gene>
<accession>A0A8H4RE32</accession>
<proteinExistence type="predicted"/>
<keyword evidence="4" id="KW-1185">Reference proteome</keyword>
<dbReference type="AlphaFoldDB" id="A0A8H4RE32"/>
<keyword evidence="2" id="KW-1133">Transmembrane helix</keyword>
<evidence type="ECO:0000256" key="2">
    <source>
        <dbReference type="SAM" id="Phobius"/>
    </source>
</evidence>
<organism evidence="3 4">
    <name type="scientific">Cudoniella acicularis</name>
    <dbReference type="NCBI Taxonomy" id="354080"/>
    <lineage>
        <taxon>Eukaryota</taxon>
        <taxon>Fungi</taxon>
        <taxon>Dikarya</taxon>
        <taxon>Ascomycota</taxon>
        <taxon>Pezizomycotina</taxon>
        <taxon>Leotiomycetes</taxon>
        <taxon>Helotiales</taxon>
        <taxon>Tricladiaceae</taxon>
        <taxon>Cudoniella</taxon>
    </lineage>
</organism>
<evidence type="ECO:0000313" key="4">
    <source>
        <dbReference type="Proteomes" id="UP000566819"/>
    </source>
</evidence>
<feature type="compositionally biased region" description="Polar residues" evidence="1">
    <location>
        <begin position="170"/>
        <end position="187"/>
    </location>
</feature>
<evidence type="ECO:0000256" key="1">
    <source>
        <dbReference type="SAM" id="MobiDB-lite"/>
    </source>
</evidence>
<comment type="caution">
    <text evidence="3">The sequence shown here is derived from an EMBL/GenBank/DDBJ whole genome shotgun (WGS) entry which is preliminary data.</text>
</comment>
<feature type="transmembrane region" description="Helical" evidence="2">
    <location>
        <begin position="283"/>
        <end position="305"/>
    </location>
</feature>
<feature type="region of interest" description="Disordered" evidence="1">
    <location>
        <begin position="158"/>
        <end position="212"/>
    </location>
</feature>
<evidence type="ECO:0000313" key="3">
    <source>
        <dbReference type="EMBL" id="KAF4627213.1"/>
    </source>
</evidence>
<dbReference type="EMBL" id="JAAMPI010001009">
    <property type="protein sequence ID" value="KAF4627213.1"/>
    <property type="molecule type" value="Genomic_DNA"/>
</dbReference>
<feature type="compositionally biased region" description="Low complexity" evidence="1">
    <location>
        <begin position="158"/>
        <end position="169"/>
    </location>
</feature>
<keyword evidence="2" id="KW-0472">Membrane</keyword>
<sequence length="315" mass="35334">MPPTQRDIVKALGLRTNIKMFYKLMTERSRLRAWQVFQERTKARLQIQGKTTNQGFAMILFSEGLQYDSYQYVATSIIDGTKWLVNDGVIQYVRIFIEECRSGGGIWQKHSEEVEGVNNISALAFDILLYIQHQHSAAKILNSTLAARMNSASKKATSSNRSFSMASSSIPTAQTRSQTAAFSSSSKGRMKSWQSSTKDSESESESDLDIGGREQNENSFVFRADRNGRLWDWSQEFLGAIVPLDACSLRGSRIPNEPTLKHSEKEDEEDAAPSVLQFSLSSVLCLFAISFTLIVFILILRFLAYTVPVDAVLLL</sequence>
<name>A0A8H4RE32_9HELO</name>
<reference evidence="3 4" key="1">
    <citation type="submission" date="2020-03" db="EMBL/GenBank/DDBJ databases">
        <title>Draft Genome Sequence of Cudoniella acicularis.</title>
        <authorList>
            <person name="Buettner E."/>
            <person name="Kellner H."/>
        </authorList>
    </citation>
    <scope>NUCLEOTIDE SEQUENCE [LARGE SCALE GENOMIC DNA]</scope>
    <source>
        <strain evidence="3 4">DSM 108380</strain>
    </source>
</reference>